<reference evidence="1 2" key="1">
    <citation type="submission" date="2015-11" db="EMBL/GenBank/DDBJ databases">
        <title>Genomic analysis of 38 Legionella species identifies large and diverse effector repertoires.</title>
        <authorList>
            <person name="Burstein D."/>
            <person name="Amaro F."/>
            <person name="Zusman T."/>
            <person name="Lifshitz Z."/>
            <person name="Cohen O."/>
            <person name="Gilbert J.A."/>
            <person name="Pupko T."/>
            <person name="Shuman H.A."/>
            <person name="Segal G."/>
        </authorList>
    </citation>
    <scope>NUCLEOTIDE SEQUENCE [LARGE SCALE GENOMIC DNA]</scope>
    <source>
        <strain evidence="1 2">ATCC 49751</strain>
    </source>
</reference>
<dbReference type="AlphaFoldDB" id="A0A0W0VUP2"/>
<protein>
    <submittedName>
        <fullName evidence="1">Uncharacterized protein</fullName>
    </submittedName>
</protein>
<dbReference type="PATRIC" id="fig|45067.4.peg.559"/>
<dbReference type="RefSeq" id="WP_028372246.1">
    <property type="nucleotide sequence ID" value="NZ_CAAAJD010000001.1"/>
</dbReference>
<dbReference type="Proteomes" id="UP000054869">
    <property type="component" value="Unassembled WGS sequence"/>
</dbReference>
<evidence type="ECO:0000313" key="1">
    <source>
        <dbReference type="EMBL" id="KTD23752.1"/>
    </source>
</evidence>
<name>A0A0W0VUP2_9GAMM</name>
<dbReference type="EMBL" id="LNYI01000011">
    <property type="protein sequence ID" value="KTD23752.1"/>
    <property type="molecule type" value="Genomic_DNA"/>
</dbReference>
<evidence type="ECO:0000313" key="2">
    <source>
        <dbReference type="Proteomes" id="UP000054869"/>
    </source>
</evidence>
<proteinExistence type="predicted"/>
<dbReference type="eggNOG" id="ENOG50307EJ">
    <property type="taxonomic scope" value="Bacteria"/>
</dbReference>
<sequence length="272" mass="31679">MILSSLYVLHVYDYQKREGAQCPIQRLIKEVNPVVLSTCMRHIYVFSEQQVAEKKELLPEIVRTLQTPVLHQKTPHCELLQGNEAYQFLLFWIIAGLNSKKPFADERILADVRKKCRSYESTTSQQKINAWSVNKIVMLALLTDGKHLLNVTKKLDEEQHKVKERQLRSACENCTWAREKGFMPLLSTIDYKVFPEREKMLTHLQEILMLKETKIRQKLESLTKDKTVLSCLFSKKPLKFRLQQDLETIQKMQKILASETLALEATGTSFQV</sequence>
<accession>A0A0W0VUP2</accession>
<comment type="caution">
    <text evidence="1">The sequence shown here is derived from an EMBL/GenBank/DDBJ whole genome shotgun (WGS) entry which is preliminary data.</text>
</comment>
<keyword evidence="2" id="KW-1185">Reference proteome</keyword>
<dbReference type="OrthoDB" id="5638270at2"/>
<gene>
    <name evidence="1" type="ORF">Llan_0533</name>
</gene>
<organism evidence="1 2">
    <name type="scientific">Legionella lansingensis</name>
    <dbReference type="NCBI Taxonomy" id="45067"/>
    <lineage>
        <taxon>Bacteria</taxon>
        <taxon>Pseudomonadati</taxon>
        <taxon>Pseudomonadota</taxon>
        <taxon>Gammaproteobacteria</taxon>
        <taxon>Legionellales</taxon>
        <taxon>Legionellaceae</taxon>
        <taxon>Legionella</taxon>
    </lineage>
</organism>